<dbReference type="Proteomes" id="UP000192746">
    <property type="component" value="Unassembled WGS sequence"/>
</dbReference>
<evidence type="ECO:0000256" key="1">
    <source>
        <dbReference type="ARBA" id="ARBA00022801"/>
    </source>
</evidence>
<dbReference type="InterPro" id="IPR008928">
    <property type="entry name" value="6-hairpin_glycosidase_sf"/>
</dbReference>
<proteinExistence type="predicted"/>
<keyword evidence="1 2" id="KW-0378">Hydrolase</keyword>
<dbReference type="InterPro" id="IPR010905">
    <property type="entry name" value="Glyco_hydro_88"/>
</dbReference>
<dbReference type="GO" id="GO:0005975">
    <property type="term" value="P:carbohydrate metabolic process"/>
    <property type="evidence" value="ECO:0007669"/>
    <property type="project" value="InterPro"/>
</dbReference>
<reference evidence="2 3" key="1">
    <citation type="submission" date="2013-04" db="EMBL/GenBank/DDBJ databases">
        <title>Zunongwangia sp. 22II14-10F7 Genome Sequencing.</title>
        <authorList>
            <person name="Lai Q."/>
            <person name="Shao Z."/>
        </authorList>
    </citation>
    <scope>NUCLEOTIDE SEQUENCE [LARGE SCALE GENOMIC DNA]</scope>
    <source>
        <strain evidence="2 3">22II14-10F7</strain>
    </source>
</reference>
<dbReference type="RefSeq" id="WP_084841843.1">
    <property type="nucleotide sequence ID" value="NZ_ARYN01000009.1"/>
</dbReference>
<evidence type="ECO:0000313" key="2">
    <source>
        <dbReference type="EMBL" id="ORL45451.1"/>
    </source>
</evidence>
<protein>
    <submittedName>
        <fullName evidence="2">Glycosyl hydrolase</fullName>
    </submittedName>
</protein>
<dbReference type="PANTHER" id="PTHR33886:SF8">
    <property type="entry name" value="UNSATURATED RHAMNOGALACTURONAN HYDROLASE (EUROFUNG)"/>
    <property type="match status" value="1"/>
</dbReference>
<organism evidence="2 3">
    <name type="scientific">Zunongwangia atlantica 22II14-10F7</name>
    <dbReference type="NCBI Taxonomy" id="1185767"/>
    <lineage>
        <taxon>Bacteria</taxon>
        <taxon>Pseudomonadati</taxon>
        <taxon>Bacteroidota</taxon>
        <taxon>Flavobacteriia</taxon>
        <taxon>Flavobacteriales</taxon>
        <taxon>Flavobacteriaceae</taxon>
        <taxon>Zunongwangia</taxon>
    </lineage>
</organism>
<accession>A0A1Y1T339</accession>
<evidence type="ECO:0000313" key="3">
    <source>
        <dbReference type="Proteomes" id="UP000192746"/>
    </source>
</evidence>
<dbReference type="OrthoDB" id="6381507at2"/>
<dbReference type="Gene3D" id="1.50.10.10">
    <property type="match status" value="1"/>
</dbReference>
<dbReference type="InterPro" id="IPR012341">
    <property type="entry name" value="6hp_glycosidase-like_sf"/>
</dbReference>
<dbReference type="EMBL" id="ARYN01000009">
    <property type="protein sequence ID" value="ORL45451.1"/>
    <property type="molecule type" value="Genomic_DNA"/>
</dbReference>
<comment type="caution">
    <text evidence="2">The sequence shown here is derived from an EMBL/GenBank/DDBJ whole genome shotgun (WGS) entry which is preliminary data.</text>
</comment>
<dbReference type="SUPFAM" id="SSF48208">
    <property type="entry name" value="Six-hairpin glycosidases"/>
    <property type="match status" value="1"/>
</dbReference>
<dbReference type="InterPro" id="IPR052043">
    <property type="entry name" value="PolySaccharide_Degr_Enz"/>
</dbReference>
<dbReference type="Pfam" id="PF07470">
    <property type="entry name" value="Glyco_hydro_88"/>
    <property type="match status" value="1"/>
</dbReference>
<sequence>MKKREYSLALSSLAILMIILVMFSCKNENKNAAETSNIETTKEGISKDLKWSERMLLSEIKRFPEASKLDFVDKARWSYTNGLVLTAAKGVFQQTKKEKYYNYIYDYADVLIEDNGTIKTYDIEKYNLDMIKSGDVLLYLYPKTKEDRFKKAADTLRKQLDGQPKTSDGGFWHKKRYTHQMWLDGLYMAEPFYAHYTQMFSEDEEAQKAYDEIVRQFDLIQEHTLDEETGLLYHGWDESKEQKWANKETGTSPNFWSRAMGWYGMAMVDVLDYLPEDHPGREKIIGYLESYAEALLKVQDQETGLWYQVLDKGDKEGNYLEATGSSMFVYTFAKAVNNGYLPEKYLDEAEKTYQGILDNLITVEEDGTVNLNQCCAVAGLGGDPYRDASFEYYVNEKIRSNDPKGTGPFILASLELNK</sequence>
<keyword evidence="3" id="KW-1185">Reference proteome</keyword>
<gene>
    <name evidence="2" type="ORF">IIF7_11533</name>
</gene>
<dbReference type="GO" id="GO:0016787">
    <property type="term" value="F:hydrolase activity"/>
    <property type="evidence" value="ECO:0007669"/>
    <property type="project" value="UniProtKB-KW"/>
</dbReference>
<dbReference type="PANTHER" id="PTHR33886">
    <property type="entry name" value="UNSATURATED RHAMNOGALACTURONAN HYDROLASE (EUROFUNG)"/>
    <property type="match status" value="1"/>
</dbReference>
<dbReference type="AlphaFoldDB" id="A0A1Y1T339"/>
<dbReference type="STRING" id="1185767.IIF7_11533"/>
<dbReference type="PROSITE" id="PS51257">
    <property type="entry name" value="PROKAR_LIPOPROTEIN"/>
    <property type="match status" value="1"/>
</dbReference>
<name>A0A1Y1T339_9FLAO</name>